<organism evidence="4 5">
    <name type="scientific">Zestosphaera tikiterensis</name>
    <dbReference type="NCBI Taxonomy" id="1973259"/>
    <lineage>
        <taxon>Archaea</taxon>
        <taxon>Thermoproteota</taxon>
        <taxon>Thermoprotei</taxon>
        <taxon>Desulfurococcales</taxon>
        <taxon>Desulfurococcaceae</taxon>
        <taxon>Zestosphaera</taxon>
    </lineage>
</organism>
<comment type="similarity">
    <text evidence="1">Belongs to the DSD1 family.</text>
</comment>
<dbReference type="Pfam" id="PF14031">
    <property type="entry name" value="D-ser_dehydrat"/>
    <property type="match status" value="1"/>
</dbReference>
<dbReference type="InterPro" id="IPR029066">
    <property type="entry name" value="PLP-binding_barrel"/>
</dbReference>
<dbReference type="Proteomes" id="UP000244093">
    <property type="component" value="Unassembled WGS sequence"/>
</dbReference>
<dbReference type="Pfam" id="PF01168">
    <property type="entry name" value="Ala_racemase_N"/>
    <property type="match status" value="1"/>
</dbReference>
<dbReference type="SMART" id="SM01119">
    <property type="entry name" value="D-ser_dehydrat"/>
    <property type="match status" value="1"/>
</dbReference>
<dbReference type="InterPro" id="IPR001608">
    <property type="entry name" value="Ala_racemase_N"/>
</dbReference>
<evidence type="ECO:0000259" key="3">
    <source>
        <dbReference type="SMART" id="SM01119"/>
    </source>
</evidence>
<evidence type="ECO:0000313" key="4">
    <source>
        <dbReference type="EMBL" id="PUA33260.1"/>
    </source>
</evidence>
<dbReference type="Gene3D" id="3.20.20.10">
    <property type="entry name" value="Alanine racemase"/>
    <property type="match status" value="1"/>
</dbReference>
<dbReference type="EMBL" id="NBVN01000002">
    <property type="protein sequence ID" value="PUA33260.1"/>
    <property type="molecule type" value="Genomic_DNA"/>
</dbReference>
<accession>A0A2R7Y6V3</accession>
<name>A0A2R7Y6V3_9CREN</name>
<comment type="caution">
    <text evidence="4">The sequence shown here is derived from an EMBL/GenBank/DDBJ whole genome shotgun (WGS) entry which is preliminary data.</text>
</comment>
<protein>
    <recommendedName>
        <fullName evidence="3">D-serine dehydratase-like domain-containing protein</fullName>
    </recommendedName>
</protein>
<gene>
    <name evidence="4" type="ORF">B7O98_02155</name>
</gene>
<dbReference type="InterPro" id="IPR042208">
    <property type="entry name" value="D-ser_dehydrat-like_sf"/>
</dbReference>
<dbReference type="SUPFAM" id="SSF51419">
    <property type="entry name" value="PLP-binding barrel"/>
    <property type="match status" value="1"/>
</dbReference>
<evidence type="ECO:0000256" key="2">
    <source>
        <dbReference type="ARBA" id="ARBA00023239"/>
    </source>
</evidence>
<dbReference type="InterPro" id="IPR051466">
    <property type="entry name" value="D-amino_acid_metab_enzyme"/>
</dbReference>
<sequence length="383" mass="42455">MHIYELPTPAVLVDLNKLENNVRRAADLARKYNKKLWPMVKTHKSLYIAKLQKEYGAEGFLCGTLDEAEALVEAGLSKNLMLGYPIVDKENLLRVIKLVENGARVILRVDSVASAELIDKTLTQHNVVVDYVVKVDVGQNRLGVKPEKIVDFVKSLSRFRSLKFVGIATHPGHAYRALNAEEVRKVAKDVALKFENVVKSLRDAGYELEFIGTGSTPTFRFDVNEPIYTHLFPGNYVYYDRIQALVFGSAELNDCALTVLATVISIPEHSEGRLAVINAGSKTLSVDRGAHGIESIKGYGHIVEHPKTTIVSLSEEIGVVDISTDPTVKVGEKVNIIPNHSCIVSNATSYLIAHRNARVMKLIKVDMRNNVKTPEIISSLQFL</sequence>
<dbReference type="PANTHER" id="PTHR28004">
    <property type="entry name" value="ZGC:162816-RELATED"/>
    <property type="match status" value="1"/>
</dbReference>
<dbReference type="GO" id="GO:0036088">
    <property type="term" value="P:D-serine catabolic process"/>
    <property type="evidence" value="ECO:0007669"/>
    <property type="project" value="TreeGrafter"/>
</dbReference>
<dbReference type="PANTHER" id="PTHR28004:SF2">
    <property type="entry name" value="D-SERINE DEHYDRATASE"/>
    <property type="match status" value="1"/>
</dbReference>
<proteinExistence type="inferred from homology"/>
<feature type="domain" description="D-serine dehydratase-like" evidence="3">
    <location>
        <begin position="256"/>
        <end position="355"/>
    </location>
</feature>
<reference evidence="4 5" key="1">
    <citation type="journal article" date="2018" name="Syst. Appl. Microbiol.">
        <title>A new symbiotic nanoarchaeote (Candidatus Nanoclepta minutus) and its host (Zestosphaera tikiterensis gen. nov., sp. nov.) from a New Zealand hot spring.</title>
        <authorList>
            <person name="St John E."/>
            <person name="Liu Y."/>
            <person name="Podar M."/>
            <person name="Stott M.B."/>
            <person name="Meneghin J."/>
            <person name="Chen Z."/>
            <person name="Lagutin K."/>
            <person name="Mitchell K."/>
            <person name="Reysenbach A.L."/>
        </authorList>
    </citation>
    <scope>NUCLEOTIDE SEQUENCE [LARGE SCALE GENOMIC DNA]</scope>
    <source>
        <strain evidence="4">NZ3</strain>
    </source>
</reference>
<dbReference type="GO" id="GO:0008721">
    <property type="term" value="F:D-serine ammonia-lyase activity"/>
    <property type="evidence" value="ECO:0007669"/>
    <property type="project" value="TreeGrafter"/>
</dbReference>
<keyword evidence="2" id="KW-0456">Lyase</keyword>
<dbReference type="InterPro" id="IPR026956">
    <property type="entry name" value="D-ser_dehydrat-like_dom"/>
</dbReference>
<dbReference type="AlphaFoldDB" id="A0A2R7Y6V3"/>
<evidence type="ECO:0000313" key="5">
    <source>
        <dbReference type="Proteomes" id="UP000244093"/>
    </source>
</evidence>
<evidence type="ECO:0000256" key="1">
    <source>
        <dbReference type="ARBA" id="ARBA00005323"/>
    </source>
</evidence>
<dbReference type="Gene3D" id="2.40.37.20">
    <property type="entry name" value="D-serine dehydratase-like domain"/>
    <property type="match status" value="1"/>
</dbReference>